<sequence length="65" mass="7464">NIHKDYLFVGIFILQLIIQVLIVEIGCDLLRTTPLTCVQWLWCIAFALGELLWQQVILSIPCHQG</sequence>
<evidence type="ECO:0000313" key="3">
    <source>
        <dbReference type="Proteomes" id="UP000887566"/>
    </source>
</evidence>
<feature type="domain" description="Cation-transporting P-type ATPase C-terminal" evidence="2">
    <location>
        <begin position="2"/>
        <end position="56"/>
    </location>
</feature>
<keyword evidence="3" id="KW-1185">Reference proteome</keyword>
<dbReference type="Proteomes" id="UP000887566">
    <property type="component" value="Unplaced"/>
</dbReference>
<keyword evidence="1" id="KW-0472">Membrane</keyword>
<dbReference type="InterPro" id="IPR006068">
    <property type="entry name" value="ATPase_P-typ_cation-transptr_C"/>
</dbReference>
<dbReference type="Pfam" id="PF00689">
    <property type="entry name" value="Cation_ATPase_C"/>
    <property type="match status" value="1"/>
</dbReference>
<evidence type="ECO:0000256" key="1">
    <source>
        <dbReference type="SAM" id="Phobius"/>
    </source>
</evidence>
<dbReference type="SUPFAM" id="SSF81665">
    <property type="entry name" value="Calcium ATPase, transmembrane domain M"/>
    <property type="match status" value="1"/>
</dbReference>
<dbReference type="WBParaSite" id="PSAMB.scaffold14624size1830.g36149.t1">
    <property type="protein sequence ID" value="PSAMB.scaffold14624size1830.g36149.t1"/>
    <property type="gene ID" value="PSAMB.scaffold14624size1830.g36149"/>
</dbReference>
<evidence type="ECO:0000313" key="4">
    <source>
        <dbReference type="WBParaSite" id="PSAMB.scaffold14624size1830.g36149.t1"/>
    </source>
</evidence>
<accession>A0A914V4T8</accession>
<keyword evidence="1" id="KW-0812">Transmembrane</keyword>
<reference evidence="4" key="1">
    <citation type="submission" date="2022-11" db="UniProtKB">
        <authorList>
            <consortium name="WormBaseParasite"/>
        </authorList>
    </citation>
    <scope>IDENTIFICATION</scope>
</reference>
<evidence type="ECO:0000259" key="2">
    <source>
        <dbReference type="Pfam" id="PF00689"/>
    </source>
</evidence>
<feature type="transmembrane region" description="Helical" evidence="1">
    <location>
        <begin position="35"/>
        <end position="53"/>
    </location>
</feature>
<proteinExistence type="predicted"/>
<dbReference type="InterPro" id="IPR023298">
    <property type="entry name" value="ATPase_P-typ_TM_dom_sf"/>
</dbReference>
<feature type="transmembrane region" description="Helical" evidence="1">
    <location>
        <begin position="6"/>
        <end position="23"/>
    </location>
</feature>
<organism evidence="3 4">
    <name type="scientific">Plectus sambesii</name>
    <dbReference type="NCBI Taxonomy" id="2011161"/>
    <lineage>
        <taxon>Eukaryota</taxon>
        <taxon>Metazoa</taxon>
        <taxon>Ecdysozoa</taxon>
        <taxon>Nematoda</taxon>
        <taxon>Chromadorea</taxon>
        <taxon>Plectida</taxon>
        <taxon>Plectina</taxon>
        <taxon>Plectoidea</taxon>
        <taxon>Plectidae</taxon>
        <taxon>Plectus</taxon>
    </lineage>
</organism>
<dbReference type="AlphaFoldDB" id="A0A914V4T8"/>
<name>A0A914V4T8_9BILA</name>
<keyword evidence="1" id="KW-1133">Transmembrane helix</keyword>
<protein>
    <submittedName>
        <fullName evidence="4">Cation-transporting P-type ATPase C-terminal domain-containing protein</fullName>
    </submittedName>
</protein>
<dbReference type="Gene3D" id="1.20.1110.10">
    <property type="entry name" value="Calcium-transporting ATPase, transmembrane domain"/>
    <property type="match status" value="1"/>
</dbReference>